<evidence type="ECO:0000313" key="5">
    <source>
        <dbReference type="Proteomes" id="UP000242877"/>
    </source>
</evidence>
<organism evidence="4 5">
    <name type="scientific">Ascosphaera apis ARSEF 7405</name>
    <dbReference type="NCBI Taxonomy" id="392613"/>
    <lineage>
        <taxon>Eukaryota</taxon>
        <taxon>Fungi</taxon>
        <taxon>Dikarya</taxon>
        <taxon>Ascomycota</taxon>
        <taxon>Pezizomycotina</taxon>
        <taxon>Eurotiomycetes</taxon>
        <taxon>Eurotiomycetidae</taxon>
        <taxon>Onygenales</taxon>
        <taxon>Ascosphaeraceae</taxon>
        <taxon>Ascosphaera</taxon>
    </lineage>
</organism>
<dbReference type="SUPFAM" id="SSF143437">
    <property type="entry name" value="THUMP domain-like"/>
    <property type="match status" value="1"/>
</dbReference>
<comment type="caution">
    <text evidence="4">The sequence shown here is derived from an EMBL/GenBank/DDBJ whole genome shotgun (WGS) entry which is preliminary data.</text>
</comment>
<reference evidence="4 5" key="1">
    <citation type="journal article" date="2016" name="Genome Biol. Evol.">
        <title>Divergent and convergent evolution of fungal pathogenicity.</title>
        <authorList>
            <person name="Shang Y."/>
            <person name="Xiao G."/>
            <person name="Zheng P."/>
            <person name="Cen K."/>
            <person name="Zhan S."/>
            <person name="Wang C."/>
        </authorList>
    </citation>
    <scope>NUCLEOTIDE SEQUENCE [LARGE SCALE GENOMIC DNA]</scope>
    <source>
        <strain evidence="4 5">ARSEF 7405</strain>
    </source>
</reference>
<dbReference type="OrthoDB" id="367221at2759"/>
<keyword evidence="1" id="KW-0694">RNA-binding</keyword>
<evidence type="ECO:0000256" key="2">
    <source>
        <dbReference type="SAM" id="MobiDB-lite"/>
    </source>
</evidence>
<feature type="compositionally biased region" description="Low complexity" evidence="2">
    <location>
        <begin position="277"/>
        <end position="288"/>
    </location>
</feature>
<dbReference type="PANTHER" id="PTHR13452">
    <property type="entry name" value="THUMP DOMAIN CONTAINING PROTEIN 1-RELATED"/>
    <property type="match status" value="1"/>
</dbReference>
<name>A0A168CCV7_9EURO</name>
<accession>A0A168CCV7</accession>
<evidence type="ECO:0000259" key="3">
    <source>
        <dbReference type="PROSITE" id="PS51165"/>
    </source>
</evidence>
<sequence>MSVEKARQQQKRRPNTKWKQGKFATKGWLESGQCGIFVTCNRNQESRCISEMVDILSDDLEQHMPQPESDEKDGDLDDDIEAQIRKEVEELQPKNSKAPFQAIRLEVPCVSFIRLDNSLDPVQIVRRLCSDAVQHPEKQRSRKIQRMTPVTLVRKVLGDGLKALAQEVLAPHFHAGGPPKKYAIRPTIRQNADWHKDSVAKVVADVVGPNHPVDLKNYDVLILVEVMRNICAMSVVGKDYDELKRYNLAEIYNPTPKPQIPQKRSQGELETSKGDSSHSASASTTKEE</sequence>
<dbReference type="AlphaFoldDB" id="A0A168CCV7"/>
<dbReference type="GO" id="GO:0003723">
    <property type="term" value="F:RNA binding"/>
    <property type="evidence" value="ECO:0007669"/>
    <property type="project" value="UniProtKB-UniRule"/>
</dbReference>
<dbReference type="InterPro" id="IPR004114">
    <property type="entry name" value="THUMP_dom"/>
</dbReference>
<keyword evidence="5" id="KW-1185">Reference proteome</keyword>
<dbReference type="Pfam" id="PF02926">
    <property type="entry name" value="THUMP"/>
    <property type="match status" value="1"/>
</dbReference>
<evidence type="ECO:0000256" key="1">
    <source>
        <dbReference type="PROSITE-ProRule" id="PRU00529"/>
    </source>
</evidence>
<feature type="region of interest" description="Disordered" evidence="2">
    <location>
        <begin position="252"/>
        <end position="288"/>
    </location>
</feature>
<feature type="region of interest" description="Disordered" evidence="2">
    <location>
        <begin position="1"/>
        <end position="22"/>
    </location>
</feature>
<dbReference type="InterPro" id="IPR040183">
    <property type="entry name" value="THUMPD1-like"/>
</dbReference>
<dbReference type="Proteomes" id="UP000242877">
    <property type="component" value="Unassembled WGS sequence"/>
</dbReference>
<dbReference type="SMART" id="SM00981">
    <property type="entry name" value="THUMP"/>
    <property type="match status" value="1"/>
</dbReference>
<dbReference type="Gene3D" id="3.30.2300.10">
    <property type="entry name" value="THUMP superfamily"/>
    <property type="match status" value="1"/>
</dbReference>
<dbReference type="CDD" id="cd11717">
    <property type="entry name" value="THUMP_THUMPD1_like"/>
    <property type="match status" value="1"/>
</dbReference>
<dbReference type="VEuPathDB" id="FungiDB:AAP_01211"/>
<dbReference type="PROSITE" id="PS51165">
    <property type="entry name" value="THUMP"/>
    <property type="match status" value="1"/>
</dbReference>
<dbReference type="PANTHER" id="PTHR13452:SF10">
    <property type="entry name" value="THUMP DOMAIN-CONTAINING PROTEIN 1"/>
    <property type="match status" value="1"/>
</dbReference>
<protein>
    <submittedName>
        <fullName evidence="4">THUMP domain containing protein</fullName>
    </submittedName>
</protein>
<dbReference type="FunFam" id="3.30.2300.10:FF:000001">
    <property type="entry name" value="THUMP domain-containing protein 1"/>
    <property type="match status" value="1"/>
</dbReference>
<feature type="compositionally biased region" description="Basic and acidic residues" evidence="2">
    <location>
        <begin position="265"/>
        <end position="276"/>
    </location>
</feature>
<evidence type="ECO:0000313" key="4">
    <source>
        <dbReference type="EMBL" id="KZZ96438.1"/>
    </source>
</evidence>
<feature type="domain" description="THUMP" evidence="3">
    <location>
        <begin position="132"/>
        <end position="237"/>
    </location>
</feature>
<proteinExistence type="predicted"/>
<gene>
    <name evidence="4" type="ORF">AAP_01211</name>
</gene>
<feature type="compositionally biased region" description="Basic residues" evidence="2">
    <location>
        <begin position="8"/>
        <end position="20"/>
    </location>
</feature>
<dbReference type="EMBL" id="AZGZ01000003">
    <property type="protein sequence ID" value="KZZ96438.1"/>
    <property type="molecule type" value="Genomic_DNA"/>
</dbReference>
<dbReference type="GO" id="GO:0006400">
    <property type="term" value="P:tRNA modification"/>
    <property type="evidence" value="ECO:0007669"/>
    <property type="project" value="InterPro"/>
</dbReference>